<dbReference type="PANTHER" id="PTHR43649">
    <property type="entry name" value="ARABINOSE-BINDING PROTEIN-RELATED"/>
    <property type="match status" value="1"/>
</dbReference>
<dbReference type="Pfam" id="PF01547">
    <property type="entry name" value="SBP_bac_1"/>
    <property type="match status" value="1"/>
</dbReference>
<evidence type="ECO:0000313" key="2">
    <source>
        <dbReference type="Proteomes" id="UP001055868"/>
    </source>
</evidence>
<dbReference type="Gene3D" id="3.40.190.10">
    <property type="entry name" value="Periplasmic binding protein-like II"/>
    <property type="match status" value="2"/>
</dbReference>
<dbReference type="Proteomes" id="UP001055868">
    <property type="component" value="Chromosome"/>
</dbReference>
<dbReference type="InterPro" id="IPR050490">
    <property type="entry name" value="Bact_solute-bd_prot1"/>
</dbReference>
<proteinExistence type="predicted"/>
<dbReference type="PANTHER" id="PTHR43649:SF12">
    <property type="entry name" value="DIACETYLCHITOBIOSE BINDING PROTEIN DASA"/>
    <property type="match status" value="1"/>
</dbReference>
<name>A0ABY4N7A1_9MICO</name>
<evidence type="ECO:0000313" key="1">
    <source>
        <dbReference type="EMBL" id="UQN29285.1"/>
    </source>
</evidence>
<protein>
    <submittedName>
        <fullName evidence="1">Extracellular solute-binding protein</fullName>
    </submittedName>
</protein>
<accession>A0ABY4N7A1</accession>
<reference evidence="1" key="1">
    <citation type="submission" date="2022-05" db="EMBL/GenBank/DDBJ databases">
        <title>Genomic analysis of Brachybacterium sp. CBA3104.</title>
        <authorList>
            <person name="Roh S.W."/>
            <person name="Kim Y.B."/>
            <person name="Kim Y."/>
        </authorList>
    </citation>
    <scope>NUCLEOTIDE SEQUENCE</scope>
    <source>
        <strain evidence="1">CBA3104</strain>
    </source>
</reference>
<dbReference type="InterPro" id="IPR006059">
    <property type="entry name" value="SBP"/>
</dbReference>
<gene>
    <name evidence="1" type="ORF">M4486_16875</name>
</gene>
<dbReference type="EMBL" id="CP097218">
    <property type="protein sequence ID" value="UQN29285.1"/>
    <property type="molecule type" value="Genomic_DNA"/>
</dbReference>
<organism evidence="1 2">
    <name type="scientific">Brachybacterium kimchii</name>
    <dbReference type="NCBI Taxonomy" id="2942909"/>
    <lineage>
        <taxon>Bacteria</taxon>
        <taxon>Bacillati</taxon>
        <taxon>Actinomycetota</taxon>
        <taxon>Actinomycetes</taxon>
        <taxon>Micrococcales</taxon>
        <taxon>Dermabacteraceae</taxon>
        <taxon>Brachybacterium</taxon>
    </lineage>
</organism>
<keyword evidence="2" id="KW-1185">Reference proteome</keyword>
<dbReference type="SUPFAM" id="SSF53850">
    <property type="entry name" value="Periplasmic binding protein-like II"/>
    <property type="match status" value="1"/>
</dbReference>
<sequence>METLSPNNPQQFAREANAGSGPDIAQLAFTDVSFMAEPRILTPLDRLMSSEPAEGQEDLLATDMTTYDRQTWAIPWTADTMALVYRPDVLEKAGVADTPEDWEELAEVSARITKDSGGDVSGFVFPAAAQYSSAQWFPINYYLWAHGSQLIRADGESWEVAVDEQQLTDAMTYFNTFFTERITPAAMQAVTDYGDPSIVGALGEGSCAMTFMPPTAFRAARESIDAELMTAPMPCGLVDGATHLGGRALGINANCEEPEAAWAFVSHLLTPETFELYPQYPASAATLDRVDVDPSERGFTKQLPHSESFARYADAPITIASLQEQVNQQFSAVYSGQSEPEDASHKLLDALARGLEE</sequence>